<name>A0ABS6FK28_9FIRM</name>
<feature type="transmembrane region" description="Helical" evidence="1">
    <location>
        <begin position="94"/>
        <end position="113"/>
    </location>
</feature>
<proteinExistence type="predicted"/>
<feature type="transmembrane region" description="Helical" evidence="1">
    <location>
        <begin position="237"/>
        <end position="269"/>
    </location>
</feature>
<keyword evidence="1" id="KW-0472">Membrane</keyword>
<keyword evidence="1" id="KW-0812">Transmembrane</keyword>
<dbReference type="Pfam" id="PF01032">
    <property type="entry name" value="FecCD"/>
    <property type="match status" value="1"/>
</dbReference>
<keyword evidence="1" id="KW-1133">Transmembrane helix</keyword>
<comment type="caution">
    <text evidence="2">The sequence shown here is derived from an EMBL/GenBank/DDBJ whole genome shotgun (WGS) entry which is preliminary data.</text>
</comment>
<feature type="transmembrane region" description="Helical" evidence="1">
    <location>
        <begin position="281"/>
        <end position="301"/>
    </location>
</feature>
<feature type="transmembrane region" description="Helical" evidence="1">
    <location>
        <begin position="56"/>
        <end position="74"/>
    </location>
</feature>
<evidence type="ECO:0000313" key="3">
    <source>
        <dbReference type="Proteomes" id="UP000783742"/>
    </source>
</evidence>
<feature type="transmembrane region" description="Helical" evidence="1">
    <location>
        <begin position="16"/>
        <end position="35"/>
    </location>
</feature>
<sequence>MRSAKSFRNPKDLQKYILIMSSLAILTFMLIFLLIKYKNPVPIDSPSFLPVVRRRIDAVIAMLIAATCQSLATVSFQSITSNRIITPSLLGFEAVYSAIHTIIMYIFGVNVFLEFNGVDSFVIQIGIMVLVSLLLYGFMISGKYGNLHFMLLIGVVIGTGLKSFSAFLRRLLSPSEFDLLQARLFASVNNSDSRYFAVAIPIVIIAGILVVLFSNRLNVLTLGRDTSINLGLKHNKSAIYVLILVAILISVSTALVGPLTFFGFLVATLTYEFCPSFDHKFIFPMSLFLGYVVLLGAYFLMYHVFSAMGVVTIIIELFGGILFLFVIMRKESL</sequence>
<feature type="transmembrane region" description="Helical" evidence="1">
    <location>
        <begin position="120"/>
        <end position="141"/>
    </location>
</feature>
<keyword evidence="3" id="KW-1185">Reference proteome</keyword>
<dbReference type="RefSeq" id="WP_216549661.1">
    <property type="nucleotide sequence ID" value="NZ_JAHLQO010000005.1"/>
</dbReference>
<dbReference type="Proteomes" id="UP000783742">
    <property type="component" value="Unassembled WGS sequence"/>
</dbReference>
<organism evidence="2 3">
    <name type="scientific">Peptoniphilus ovalis</name>
    <dbReference type="NCBI Taxonomy" id="2841503"/>
    <lineage>
        <taxon>Bacteria</taxon>
        <taxon>Bacillati</taxon>
        <taxon>Bacillota</taxon>
        <taxon>Tissierellia</taxon>
        <taxon>Tissierellales</taxon>
        <taxon>Peptoniphilaceae</taxon>
        <taxon>Peptoniphilus</taxon>
    </lineage>
</organism>
<dbReference type="PANTHER" id="PTHR30472:SF19">
    <property type="entry name" value="PETROBACTIN IMPORT SYSTEM PERMEASE PROTEIN YCLO"/>
    <property type="match status" value="1"/>
</dbReference>
<dbReference type="EMBL" id="JAHLQO010000005">
    <property type="protein sequence ID" value="MBU5669823.1"/>
    <property type="molecule type" value="Genomic_DNA"/>
</dbReference>
<protein>
    <submittedName>
        <fullName evidence="2">Iron chelate uptake ABC transporter family permease subunit</fullName>
    </submittedName>
</protein>
<gene>
    <name evidence="2" type="ORF">KQI68_08240</name>
</gene>
<accession>A0ABS6FK28</accession>
<feature type="transmembrane region" description="Helical" evidence="1">
    <location>
        <begin position="307"/>
        <end position="327"/>
    </location>
</feature>
<dbReference type="InterPro" id="IPR000522">
    <property type="entry name" value="ABC_transptr_permease_BtuC"/>
</dbReference>
<dbReference type="PANTHER" id="PTHR30472">
    <property type="entry name" value="FERRIC ENTEROBACTIN TRANSPORT SYSTEM PERMEASE PROTEIN"/>
    <property type="match status" value="1"/>
</dbReference>
<evidence type="ECO:0000313" key="2">
    <source>
        <dbReference type="EMBL" id="MBU5669823.1"/>
    </source>
</evidence>
<feature type="transmembrane region" description="Helical" evidence="1">
    <location>
        <begin position="195"/>
        <end position="217"/>
    </location>
</feature>
<evidence type="ECO:0000256" key="1">
    <source>
        <dbReference type="SAM" id="Phobius"/>
    </source>
</evidence>
<reference evidence="2 3" key="1">
    <citation type="submission" date="2021-06" db="EMBL/GenBank/DDBJ databases">
        <authorList>
            <person name="Sun Q."/>
            <person name="Li D."/>
        </authorList>
    </citation>
    <scope>NUCLEOTIDE SEQUENCE [LARGE SCALE GENOMIC DNA]</scope>
    <source>
        <strain evidence="2 3">MSJ-1</strain>
    </source>
</reference>
<feature type="transmembrane region" description="Helical" evidence="1">
    <location>
        <begin position="147"/>
        <end position="168"/>
    </location>
</feature>